<evidence type="ECO:0008006" key="2">
    <source>
        <dbReference type="Google" id="ProtNLM"/>
    </source>
</evidence>
<gene>
    <name evidence="1" type="ORF">S06H3_60040</name>
</gene>
<evidence type="ECO:0000313" key="1">
    <source>
        <dbReference type="EMBL" id="GAI54109.1"/>
    </source>
</evidence>
<reference evidence="1" key="1">
    <citation type="journal article" date="2014" name="Front. Microbiol.">
        <title>High frequency of phylogenetically diverse reductive dehalogenase-homologous genes in deep subseafloor sedimentary metagenomes.</title>
        <authorList>
            <person name="Kawai M."/>
            <person name="Futagami T."/>
            <person name="Toyoda A."/>
            <person name="Takaki Y."/>
            <person name="Nishi S."/>
            <person name="Hori S."/>
            <person name="Arai W."/>
            <person name="Tsubouchi T."/>
            <person name="Morono Y."/>
            <person name="Uchiyama I."/>
            <person name="Ito T."/>
            <person name="Fujiyama A."/>
            <person name="Inagaki F."/>
            <person name="Takami H."/>
        </authorList>
    </citation>
    <scope>NUCLEOTIDE SEQUENCE</scope>
    <source>
        <strain evidence="1">Expedition CK06-06</strain>
    </source>
</reference>
<organism evidence="1">
    <name type="scientific">marine sediment metagenome</name>
    <dbReference type="NCBI Taxonomy" id="412755"/>
    <lineage>
        <taxon>unclassified sequences</taxon>
        <taxon>metagenomes</taxon>
        <taxon>ecological metagenomes</taxon>
    </lineage>
</organism>
<dbReference type="InterPro" id="IPR036249">
    <property type="entry name" value="Thioredoxin-like_sf"/>
</dbReference>
<proteinExistence type="predicted"/>
<protein>
    <recommendedName>
        <fullName evidence="2">Glutaredoxin domain-containing protein</fullName>
    </recommendedName>
</protein>
<accession>X1REU8</accession>
<comment type="caution">
    <text evidence="1">The sequence shown here is derived from an EMBL/GenBank/DDBJ whole genome shotgun (WGS) entry which is preliminary data.</text>
</comment>
<name>X1REU8_9ZZZZ</name>
<feature type="non-terminal residue" evidence="1">
    <location>
        <position position="104"/>
    </location>
</feature>
<sequence>MVHVFYTPDCEHCMDILLDDIPKLQNKYRFTLKKYDIDILKNYTLLEEMEKGVKNIGEDLPVIFVGDSVFYGPKEVRKSLETTLKEFHFLRLSLQGKFYLNHQK</sequence>
<dbReference type="SUPFAM" id="SSF52833">
    <property type="entry name" value="Thioredoxin-like"/>
    <property type="match status" value="1"/>
</dbReference>
<dbReference type="EMBL" id="BARV01039109">
    <property type="protein sequence ID" value="GAI54109.1"/>
    <property type="molecule type" value="Genomic_DNA"/>
</dbReference>
<dbReference type="AlphaFoldDB" id="X1REU8"/>